<dbReference type="PROSITE" id="PS01278">
    <property type="entry name" value="MTTASE_RADICAL"/>
    <property type="match status" value="1"/>
</dbReference>
<name>A0A1M5XLJ7_9FIRM</name>
<evidence type="ECO:0000313" key="16">
    <source>
        <dbReference type="Proteomes" id="UP000184389"/>
    </source>
</evidence>
<dbReference type="PANTHER" id="PTHR43020">
    <property type="entry name" value="CDK5 REGULATORY SUBUNIT-ASSOCIATED PROTEIN 1"/>
    <property type="match status" value="1"/>
</dbReference>
<dbReference type="Gene3D" id="3.80.30.20">
    <property type="entry name" value="tm_1862 like domain"/>
    <property type="match status" value="1"/>
</dbReference>
<comment type="catalytic activity">
    <reaction evidence="11">
        <text>N(6)-dimethylallyladenosine(37) in tRNA + (sulfur carrier)-SH + AH2 + 2 S-adenosyl-L-methionine = 2-methylsulfanyl-N(6)-dimethylallyladenosine(37) in tRNA + (sulfur carrier)-H + 5'-deoxyadenosine + L-methionine + A + S-adenosyl-L-homocysteine + 2 H(+)</text>
        <dbReference type="Rhea" id="RHEA:37067"/>
        <dbReference type="Rhea" id="RHEA-COMP:10375"/>
        <dbReference type="Rhea" id="RHEA-COMP:10376"/>
        <dbReference type="Rhea" id="RHEA-COMP:14737"/>
        <dbReference type="Rhea" id="RHEA-COMP:14739"/>
        <dbReference type="ChEBI" id="CHEBI:13193"/>
        <dbReference type="ChEBI" id="CHEBI:15378"/>
        <dbReference type="ChEBI" id="CHEBI:17319"/>
        <dbReference type="ChEBI" id="CHEBI:17499"/>
        <dbReference type="ChEBI" id="CHEBI:29917"/>
        <dbReference type="ChEBI" id="CHEBI:57844"/>
        <dbReference type="ChEBI" id="CHEBI:57856"/>
        <dbReference type="ChEBI" id="CHEBI:59789"/>
        <dbReference type="ChEBI" id="CHEBI:64428"/>
        <dbReference type="ChEBI" id="CHEBI:74415"/>
        <dbReference type="ChEBI" id="CHEBI:74417"/>
        <dbReference type="EC" id="2.8.4.3"/>
    </reaction>
</comment>
<dbReference type="GO" id="GO:0005829">
    <property type="term" value="C:cytosol"/>
    <property type="evidence" value="ECO:0007669"/>
    <property type="project" value="TreeGrafter"/>
</dbReference>
<comment type="function">
    <text evidence="1 11">Catalyzes the methylthiolation of N6-(dimethylallyl)adenosine (i(6)A), leading to the formation of 2-methylthio-N6-(dimethylallyl)adenosine (ms(2)i(6)A) at position 37 in tRNAs that read codons beginning with uridine.</text>
</comment>
<feature type="domain" description="Radical SAM core" evidence="14">
    <location>
        <begin position="148"/>
        <end position="379"/>
    </location>
</feature>
<evidence type="ECO:0000256" key="3">
    <source>
        <dbReference type="ARBA" id="ARBA00022490"/>
    </source>
</evidence>
<comment type="subunit">
    <text evidence="11">Monomer.</text>
</comment>
<dbReference type="PROSITE" id="PS51918">
    <property type="entry name" value="RADICAL_SAM"/>
    <property type="match status" value="1"/>
</dbReference>
<dbReference type="NCBIfam" id="TIGR00089">
    <property type="entry name" value="MiaB/RimO family radical SAM methylthiotransferase"/>
    <property type="match status" value="1"/>
</dbReference>
<keyword evidence="2 11" id="KW-0004">4Fe-4S</keyword>
<dbReference type="GO" id="GO:0051539">
    <property type="term" value="F:4 iron, 4 sulfur cluster binding"/>
    <property type="evidence" value="ECO:0007669"/>
    <property type="project" value="UniProtKB-UniRule"/>
</dbReference>
<dbReference type="STRING" id="1123281.SAMN02745180_01731"/>
<evidence type="ECO:0000259" key="14">
    <source>
        <dbReference type="PROSITE" id="PS51918"/>
    </source>
</evidence>
<evidence type="ECO:0000259" key="13">
    <source>
        <dbReference type="PROSITE" id="PS51449"/>
    </source>
</evidence>
<keyword evidence="3 11" id="KW-0963">Cytoplasm</keyword>
<feature type="binding site" evidence="11">
    <location>
        <position position="169"/>
    </location>
    <ligand>
        <name>[4Fe-4S] cluster</name>
        <dbReference type="ChEBI" id="CHEBI:49883"/>
        <label>2</label>
        <note>4Fe-4S-S-AdoMet</note>
    </ligand>
</feature>
<keyword evidence="9 11" id="KW-0411">Iron-sulfur</keyword>
<evidence type="ECO:0000256" key="8">
    <source>
        <dbReference type="ARBA" id="ARBA00023004"/>
    </source>
</evidence>
<dbReference type="InterPro" id="IPR006638">
    <property type="entry name" value="Elp3/MiaA/NifB-like_rSAM"/>
</dbReference>
<dbReference type="FunFam" id="3.80.30.20:FF:000001">
    <property type="entry name" value="tRNA-2-methylthio-N(6)-dimethylallyladenosine synthase 2"/>
    <property type="match status" value="1"/>
</dbReference>
<dbReference type="PROSITE" id="PS51449">
    <property type="entry name" value="MTTASE_N"/>
    <property type="match status" value="1"/>
</dbReference>
<proteinExistence type="inferred from homology"/>
<keyword evidence="7 11" id="KW-0479">Metal-binding</keyword>
<dbReference type="InterPro" id="IPR058240">
    <property type="entry name" value="rSAM_sf"/>
</dbReference>
<evidence type="ECO:0000256" key="5">
    <source>
        <dbReference type="ARBA" id="ARBA00022691"/>
    </source>
</evidence>
<dbReference type="PROSITE" id="PS50926">
    <property type="entry name" value="TRAM"/>
    <property type="match status" value="1"/>
</dbReference>
<keyword evidence="6 11" id="KW-0819">tRNA processing</keyword>
<dbReference type="Pfam" id="PF01938">
    <property type="entry name" value="TRAM"/>
    <property type="match status" value="1"/>
</dbReference>
<dbReference type="GO" id="GO:0035597">
    <property type="term" value="F:tRNA-2-methylthio-N(6)-dimethylallyladenosine(37) synthase activity"/>
    <property type="evidence" value="ECO:0007669"/>
    <property type="project" value="UniProtKB-EC"/>
</dbReference>
<dbReference type="SFLD" id="SFLDS00029">
    <property type="entry name" value="Radical_SAM"/>
    <property type="match status" value="1"/>
</dbReference>
<dbReference type="FunFam" id="3.40.50.12160:FF:000006">
    <property type="entry name" value="tRNA-2-methylthio-N(6)-dimethylallyladenosine synthase"/>
    <property type="match status" value="1"/>
</dbReference>
<gene>
    <name evidence="11" type="primary">miaB</name>
    <name evidence="15" type="ORF">SAMN02745180_01731</name>
</gene>
<dbReference type="SFLD" id="SFLDF00273">
    <property type="entry name" value="(dimethylallyl)adenosine_tRNA"/>
    <property type="match status" value="1"/>
</dbReference>
<feature type="domain" description="MTTase N-terminal" evidence="13">
    <location>
        <begin position="7"/>
        <end position="125"/>
    </location>
</feature>
<feature type="binding site" evidence="11">
    <location>
        <position position="162"/>
    </location>
    <ligand>
        <name>[4Fe-4S] cluster</name>
        <dbReference type="ChEBI" id="CHEBI:49883"/>
        <label>2</label>
        <note>4Fe-4S-S-AdoMet</note>
    </ligand>
</feature>
<organism evidence="15 16">
    <name type="scientific">Sporanaerobacter acetigenes DSM 13106</name>
    <dbReference type="NCBI Taxonomy" id="1123281"/>
    <lineage>
        <taxon>Bacteria</taxon>
        <taxon>Bacillati</taxon>
        <taxon>Bacillota</taxon>
        <taxon>Tissierellia</taxon>
        <taxon>Tissierellales</taxon>
        <taxon>Sporanaerobacteraceae</taxon>
        <taxon>Sporanaerobacter</taxon>
    </lineage>
</organism>
<dbReference type="PANTHER" id="PTHR43020:SF2">
    <property type="entry name" value="MITOCHONDRIAL TRNA METHYLTHIOTRANSFERASE CDK5RAP1"/>
    <property type="match status" value="1"/>
</dbReference>
<comment type="cofactor">
    <cofactor evidence="11">
        <name>[4Fe-4S] cluster</name>
        <dbReference type="ChEBI" id="CHEBI:49883"/>
    </cofactor>
    <text evidence="11">Binds 2 [4Fe-4S] clusters. One cluster is coordinated with 3 cysteines and an exchangeable S-adenosyl-L-methionine.</text>
</comment>
<dbReference type="InterPro" id="IPR007197">
    <property type="entry name" value="rSAM"/>
</dbReference>
<comment type="similarity">
    <text evidence="11">Belongs to the methylthiotransferase family. MiaB subfamily.</text>
</comment>
<feature type="binding site" evidence="11">
    <location>
        <position position="16"/>
    </location>
    <ligand>
        <name>[4Fe-4S] cluster</name>
        <dbReference type="ChEBI" id="CHEBI:49883"/>
        <label>1</label>
    </ligand>
</feature>
<dbReference type="CDD" id="cd01335">
    <property type="entry name" value="Radical_SAM"/>
    <property type="match status" value="1"/>
</dbReference>
<evidence type="ECO:0000313" key="15">
    <source>
        <dbReference type="EMBL" id="SHI00609.1"/>
    </source>
</evidence>
<evidence type="ECO:0000256" key="1">
    <source>
        <dbReference type="ARBA" id="ARBA00003234"/>
    </source>
</evidence>
<dbReference type="SFLD" id="SFLDG01082">
    <property type="entry name" value="B12-binding_domain_containing"/>
    <property type="match status" value="1"/>
</dbReference>
<evidence type="ECO:0000259" key="12">
    <source>
        <dbReference type="PROSITE" id="PS50926"/>
    </source>
</evidence>
<dbReference type="InterPro" id="IPR006463">
    <property type="entry name" value="MiaB_methiolase"/>
</dbReference>
<evidence type="ECO:0000256" key="9">
    <source>
        <dbReference type="ARBA" id="ARBA00023014"/>
    </source>
</evidence>
<sequence>MNSIENKKYMVVTHGCQMNEHDSEKISWILENMGYILCDNKEECDLIIYNTCLVRENAEVKVYGQLGELKGLKRKKPDLIIGICGCMTQREDIRDYISKKFKHVDIIFGPNNIHKLPQLIDAHLNTNETIVDVVEDSREIVEDINFNRKYNYKSFVNIMYGCNNFCTYCIVPYTRGRETSREPKNIISEIEKLAEEGYKEVTLLGQNVNSYGKTLEKSFSFAELLREINKIDGIERIRFMTSHPKDLSDELIYTMRDCEKVCEHLHLPVQSGSNSILESMNRKYTREKYLQIVNKVKQEIPNIAITTDIIVGFPGETEEDFEKTLDLVKEVEYDSAFTFLYSIREGTIAAKMENQIPDDIKHERFQKLLDTLYPIFYGNNLKYKDKIVEVLVEEISKTDDKILTGRTRTNKLVHFEGDSDLIGNFVNVRITEPKTFTLEGHII</sequence>
<dbReference type="InterPro" id="IPR020612">
    <property type="entry name" value="Methylthiotransferase_CS"/>
</dbReference>
<dbReference type="SMART" id="SM00729">
    <property type="entry name" value="Elp3"/>
    <property type="match status" value="1"/>
</dbReference>
<keyword evidence="4 11" id="KW-0808">Transferase</keyword>
<feature type="binding site" evidence="11">
    <location>
        <position position="86"/>
    </location>
    <ligand>
        <name>[4Fe-4S] cluster</name>
        <dbReference type="ChEBI" id="CHEBI:49883"/>
        <label>1</label>
    </ligand>
</feature>
<keyword evidence="16" id="KW-1185">Reference proteome</keyword>
<evidence type="ECO:0000256" key="2">
    <source>
        <dbReference type="ARBA" id="ARBA00022485"/>
    </source>
</evidence>
<dbReference type="SUPFAM" id="SSF102114">
    <property type="entry name" value="Radical SAM enzymes"/>
    <property type="match status" value="1"/>
</dbReference>
<dbReference type="SFLD" id="SFLDG01061">
    <property type="entry name" value="methylthiotransferase"/>
    <property type="match status" value="1"/>
</dbReference>
<dbReference type="InterPro" id="IPR013848">
    <property type="entry name" value="Methylthiotransferase_N"/>
</dbReference>
<dbReference type="HAMAP" id="MF_01864">
    <property type="entry name" value="tRNA_metthiotr_MiaB"/>
    <property type="match status" value="1"/>
</dbReference>
<protein>
    <recommendedName>
        <fullName evidence="10 11">tRNA-2-methylthio-N(6)-dimethylallyladenosine synthase</fullName>
        <ecNumber evidence="10 11">2.8.4.3</ecNumber>
    </recommendedName>
    <alternativeName>
        <fullName evidence="11">(Dimethylallyl)adenosine tRNA methylthiotransferase MiaB</fullName>
    </alternativeName>
    <alternativeName>
        <fullName evidence="11">tRNA-i(6)A37 methylthiotransferase</fullName>
    </alternativeName>
</protein>
<dbReference type="InterPro" id="IPR023404">
    <property type="entry name" value="rSAM_horseshoe"/>
</dbReference>
<feature type="domain" description="TRAM" evidence="12">
    <location>
        <begin position="381"/>
        <end position="443"/>
    </location>
</feature>
<evidence type="ECO:0000256" key="10">
    <source>
        <dbReference type="ARBA" id="ARBA00033765"/>
    </source>
</evidence>
<comment type="subcellular location">
    <subcellularLocation>
        <location evidence="11">Cytoplasm</location>
    </subcellularLocation>
</comment>
<evidence type="ECO:0000256" key="7">
    <source>
        <dbReference type="ARBA" id="ARBA00022723"/>
    </source>
</evidence>
<dbReference type="InterPro" id="IPR005839">
    <property type="entry name" value="Methylthiotransferase"/>
</dbReference>
<reference evidence="15 16" key="1">
    <citation type="submission" date="2016-11" db="EMBL/GenBank/DDBJ databases">
        <authorList>
            <person name="Jaros S."/>
            <person name="Januszkiewicz K."/>
            <person name="Wedrychowicz H."/>
        </authorList>
    </citation>
    <scope>NUCLEOTIDE SEQUENCE [LARGE SCALE GENOMIC DNA]</scope>
    <source>
        <strain evidence="15 16">DSM 13106</strain>
    </source>
</reference>
<dbReference type="AlphaFoldDB" id="A0A1M5XLJ7"/>
<evidence type="ECO:0000256" key="4">
    <source>
        <dbReference type="ARBA" id="ARBA00022679"/>
    </source>
</evidence>
<accession>A0A1M5XLJ7</accession>
<dbReference type="InterPro" id="IPR038135">
    <property type="entry name" value="Methylthiotransferase_N_sf"/>
</dbReference>
<dbReference type="EC" id="2.8.4.3" evidence="10 11"/>
<keyword evidence="8 11" id="KW-0408">Iron</keyword>
<dbReference type="Proteomes" id="UP000184389">
    <property type="component" value="Unassembled WGS sequence"/>
</dbReference>
<dbReference type="GO" id="GO:0046872">
    <property type="term" value="F:metal ion binding"/>
    <property type="evidence" value="ECO:0007669"/>
    <property type="project" value="UniProtKB-KW"/>
</dbReference>
<dbReference type="EMBL" id="FQXR01000007">
    <property type="protein sequence ID" value="SHI00609.1"/>
    <property type="molecule type" value="Genomic_DNA"/>
</dbReference>
<evidence type="ECO:0000256" key="11">
    <source>
        <dbReference type="HAMAP-Rule" id="MF_01864"/>
    </source>
</evidence>
<evidence type="ECO:0000256" key="6">
    <source>
        <dbReference type="ARBA" id="ARBA00022694"/>
    </source>
</evidence>
<feature type="binding site" evidence="11">
    <location>
        <position position="52"/>
    </location>
    <ligand>
        <name>[4Fe-4S] cluster</name>
        <dbReference type="ChEBI" id="CHEBI:49883"/>
        <label>1</label>
    </ligand>
</feature>
<feature type="binding site" evidence="11">
    <location>
        <position position="166"/>
    </location>
    <ligand>
        <name>[4Fe-4S] cluster</name>
        <dbReference type="ChEBI" id="CHEBI:49883"/>
        <label>2</label>
        <note>4Fe-4S-S-AdoMet</note>
    </ligand>
</feature>
<dbReference type="RefSeq" id="WP_072744397.1">
    <property type="nucleotide sequence ID" value="NZ_FQXR01000007.1"/>
</dbReference>
<dbReference type="InterPro" id="IPR002792">
    <property type="entry name" value="TRAM_dom"/>
</dbReference>
<keyword evidence="5 11" id="KW-0949">S-adenosyl-L-methionine</keyword>
<dbReference type="NCBIfam" id="TIGR01574">
    <property type="entry name" value="miaB-methiolase"/>
    <property type="match status" value="1"/>
</dbReference>
<dbReference type="Pfam" id="PF04055">
    <property type="entry name" value="Radical_SAM"/>
    <property type="match status" value="1"/>
</dbReference>
<dbReference type="OrthoDB" id="9805215at2"/>
<dbReference type="Gene3D" id="3.40.50.12160">
    <property type="entry name" value="Methylthiotransferase, N-terminal domain"/>
    <property type="match status" value="1"/>
</dbReference>
<dbReference type="Pfam" id="PF00919">
    <property type="entry name" value="UPF0004"/>
    <property type="match status" value="1"/>
</dbReference>